<gene>
    <name evidence="9" type="ORF">N869_16425</name>
</gene>
<evidence type="ECO:0000256" key="4">
    <source>
        <dbReference type="ARBA" id="ARBA00022475"/>
    </source>
</evidence>
<feature type="transmembrane region" description="Helical" evidence="8">
    <location>
        <begin position="261"/>
        <end position="281"/>
    </location>
</feature>
<evidence type="ECO:0000256" key="7">
    <source>
        <dbReference type="ARBA" id="ARBA00023136"/>
    </source>
</evidence>
<name>A0A0A0BXA5_9CELL</name>
<feature type="transmembrane region" description="Helical" evidence="8">
    <location>
        <begin position="12"/>
        <end position="32"/>
    </location>
</feature>
<dbReference type="PANTHER" id="PTHR43057:SF1">
    <property type="entry name" value="ARSENICAL-RESISTANCE PROTEIN 3"/>
    <property type="match status" value="1"/>
</dbReference>
<evidence type="ECO:0000256" key="6">
    <source>
        <dbReference type="ARBA" id="ARBA00022989"/>
    </source>
</evidence>
<dbReference type="GO" id="GO:0005886">
    <property type="term" value="C:plasma membrane"/>
    <property type="evidence" value="ECO:0007669"/>
    <property type="project" value="UniProtKB-SubCell"/>
</dbReference>
<reference evidence="9 10" key="1">
    <citation type="submission" date="2013-08" db="EMBL/GenBank/DDBJ databases">
        <title>Genome sequencing of Cellulomonas bogoriensis 69B4.</title>
        <authorList>
            <person name="Chen F."/>
            <person name="Li Y."/>
            <person name="Wang G."/>
        </authorList>
    </citation>
    <scope>NUCLEOTIDE SEQUENCE [LARGE SCALE GENOMIC DNA]</scope>
    <source>
        <strain evidence="9 10">69B4</strain>
    </source>
</reference>
<dbReference type="AlphaFoldDB" id="A0A0A0BXA5"/>
<feature type="transmembrane region" description="Helical" evidence="8">
    <location>
        <begin position="199"/>
        <end position="217"/>
    </location>
</feature>
<feature type="transmembrane region" description="Helical" evidence="8">
    <location>
        <begin position="229"/>
        <end position="249"/>
    </location>
</feature>
<feature type="transmembrane region" description="Helical" evidence="8">
    <location>
        <begin position="162"/>
        <end position="179"/>
    </location>
</feature>
<sequence length="319" mass="33618">MTRQALEKHQVWVYVAAIGLGLGVGTVAPAVGPVAERVLWPALALLLYVTFVQVPLLHLRAALVDARFTGAALTGNFVIMPLVVWGLVQVLPADPAVRVGVLLVLLVPCTDWFITFTQLSGGDTARAIAVSPVNLLLQLVLLPVYLLVMAPAEVSAVVDGDVVWPALVVVLGPLAAAALTERWVGDAPARARWRDRSGWAPVPLLALVVLLVAAAQAGTVLDAVGLLPVLVPVFVGFALTAVVVARGLASAFSLPDRQARTLTFGLVTRNSFVVLPLALALPGDLQVAAVVVVVQSVVELLLVVLLLPWVGRTRRRRAP</sequence>
<protein>
    <submittedName>
        <fullName evidence="9">Bile acid:sodium symporter</fullName>
    </submittedName>
</protein>
<organism evidence="9 10">
    <name type="scientific">Cellulomonas bogoriensis 69B4 = DSM 16987</name>
    <dbReference type="NCBI Taxonomy" id="1386082"/>
    <lineage>
        <taxon>Bacteria</taxon>
        <taxon>Bacillati</taxon>
        <taxon>Actinomycetota</taxon>
        <taxon>Actinomycetes</taxon>
        <taxon>Micrococcales</taxon>
        <taxon>Cellulomonadaceae</taxon>
        <taxon>Cellulomonas</taxon>
    </lineage>
</organism>
<dbReference type="Proteomes" id="UP000054314">
    <property type="component" value="Unassembled WGS sequence"/>
</dbReference>
<evidence type="ECO:0000256" key="8">
    <source>
        <dbReference type="SAM" id="Phobius"/>
    </source>
</evidence>
<dbReference type="RefSeq" id="WP_035060075.1">
    <property type="nucleotide sequence ID" value="NZ_AXCZ01000071.1"/>
</dbReference>
<evidence type="ECO:0000256" key="2">
    <source>
        <dbReference type="ARBA" id="ARBA00010110"/>
    </source>
</evidence>
<feature type="transmembrane region" description="Helical" evidence="8">
    <location>
        <begin position="38"/>
        <end position="59"/>
    </location>
</feature>
<evidence type="ECO:0000313" key="10">
    <source>
        <dbReference type="Proteomes" id="UP000054314"/>
    </source>
</evidence>
<keyword evidence="6 8" id="KW-1133">Transmembrane helix</keyword>
<feature type="transmembrane region" description="Helical" evidence="8">
    <location>
        <begin position="71"/>
        <end position="91"/>
    </location>
</feature>
<proteinExistence type="inferred from homology"/>
<comment type="similarity">
    <text evidence="2">Belongs to the arsenical resistance-3 (ACR3) (TC 2.A.59) family.</text>
</comment>
<keyword evidence="7 8" id="KW-0472">Membrane</keyword>
<feature type="transmembrane region" description="Helical" evidence="8">
    <location>
        <begin position="97"/>
        <end position="116"/>
    </location>
</feature>
<keyword evidence="5 8" id="KW-0812">Transmembrane</keyword>
<dbReference type="GO" id="GO:0015105">
    <property type="term" value="F:arsenite transmembrane transporter activity"/>
    <property type="evidence" value="ECO:0007669"/>
    <property type="project" value="TreeGrafter"/>
</dbReference>
<keyword evidence="4" id="KW-1003">Cell membrane</keyword>
<feature type="transmembrane region" description="Helical" evidence="8">
    <location>
        <begin position="287"/>
        <end position="310"/>
    </location>
</feature>
<keyword evidence="10" id="KW-1185">Reference proteome</keyword>
<evidence type="ECO:0000256" key="1">
    <source>
        <dbReference type="ARBA" id="ARBA00004651"/>
    </source>
</evidence>
<dbReference type="Gene3D" id="1.20.1530.20">
    <property type="match status" value="1"/>
</dbReference>
<accession>A0A0A0BXA5</accession>
<evidence type="ECO:0000256" key="5">
    <source>
        <dbReference type="ARBA" id="ARBA00022692"/>
    </source>
</evidence>
<dbReference type="InterPro" id="IPR002657">
    <property type="entry name" value="BilAc:Na_symport/Acr3"/>
</dbReference>
<dbReference type="EMBL" id="AXCZ01000071">
    <property type="protein sequence ID" value="KGM13043.1"/>
    <property type="molecule type" value="Genomic_DNA"/>
</dbReference>
<dbReference type="GO" id="GO:0015104">
    <property type="term" value="F:antimonite transmembrane transporter activity"/>
    <property type="evidence" value="ECO:0007669"/>
    <property type="project" value="TreeGrafter"/>
</dbReference>
<comment type="caution">
    <text evidence="9">The sequence shown here is derived from an EMBL/GenBank/DDBJ whole genome shotgun (WGS) entry which is preliminary data.</text>
</comment>
<dbReference type="InterPro" id="IPR004706">
    <property type="entry name" value="Arsenical-R_Acr3"/>
</dbReference>
<feature type="transmembrane region" description="Helical" evidence="8">
    <location>
        <begin position="128"/>
        <end position="150"/>
    </location>
</feature>
<keyword evidence="3" id="KW-0813">Transport</keyword>
<evidence type="ECO:0000256" key="3">
    <source>
        <dbReference type="ARBA" id="ARBA00022448"/>
    </source>
</evidence>
<dbReference type="Pfam" id="PF01758">
    <property type="entry name" value="SBF"/>
    <property type="match status" value="1"/>
</dbReference>
<dbReference type="GO" id="GO:0015297">
    <property type="term" value="F:antiporter activity"/>
    <property type="evidence" value="ECO:0007669"/>
    <property type="project" value="InterPro"/>
</dbReference>
<dbReference type="PANTHER" id="PTHR43057">
    <property type="entry name" value="ARSENITE EFFLUX TRANSPORTER"/>
    <property type="match status" value="1"/>
</dbReference>
<evidence type="ECO:0000313" key="9">
    <source>
        <dbReference type="EMBL" id="KGM13043.1"/>
    </source>
</evidence>
<comment type="subcellular location">
    <subcellularLocation>
        <location evidence="1">Cell membrane</location>
        <topology evidence="1">Multi-pass membrane protein</topology>
    </subcellularLocation>
</comment>
<dbReference type="InterPro" id="IPR038770">
    <property type="entry name" value="Na+/solute_symporter_sf"/>
</dbReference>